<evidence type="ECO:0000256" key="9">
    <source>
        <dbReference type="ARBA" id="ARBA00049244"/>
    </source>
</evidence>
<feature type="domain" description="DNA polymerase III alpha subunit finger" evidence="13">
    <location>
        <begin position="590"/>
        <end position="728"/>
    </location>
</feature>
<comment type="caution">
    <text evidence="14">The sequence shown here is derived from an EMBL/GenBank/DDBJ whole genome shotgun (WGS) entry which is preliminary data.</text>
</comment>
<keyword evidence="2" id="KW-0963">Cytoplasm</keyword>
<feature type="domain" description="DNA polymerase helix-hairpin-helix motif" evidence="12">
    <location>
        <begin position="805"/>
        <end position="891"/>
    </location>
</feature>
<dbReference type="EC" id="2.7.7.7" evidence="1"/>
<organism evidence="14 15">
    <name type="scientific">Deinococcus malanensis</name>
    <dbReference type="NCBI Taxonomy" id="1706855"/>
    <lineage>
        <taxon>Bacteria</taxon>
        <taxon>Thermotogati</taxon>
        <taxon>Deinococcota</taxon>
        <taxon>Deinococci</taxon>
        <taxon>Deinococcales</taxon>
        <taxon>Deinococcaceae</taxon>
        <taxon>Deinococcus</taxon>
    </lineage>
</organism>
<dbReference type="PANTHER" id="PTHR32294">
    <property type="entry name" value="DNA POLYMERASE III SUBUNIT ALPHA"/>
    <property type="match status" value="1"/>
</dbReference>
<protein>
    <recommendedName>
        <fullName evidence="1">DNA-directed DNA polymerase</fullName>
        <ecNumber evidence="1">2.7.7.7</ecNumber>
    </recommendedName>
</protein>
<comment type="catalytic activity">
    <reaction evidence="9">
        <text>DNA(n) + a 2'-deoxyribonucleoside 5'-triphosphate = DNA(n+1) + diphosphate</text>
        <dbReference type="Rhea" id="RHEA:22508"/>
        <dbReference type="Rhea" id="RHEA-COMP:17339"/>
        <dbReference type="Rhea" id="RHEA-COMP:17340"/>
        <dbReference type="ChEBI" id="CHEBI:33019"/>
        <dbReference type="ChEBI" id="CHEBI:61560"/>
        <dbReference type="ChEBI" id="CHEBI:173112"/>
        <dbReference type="EC" id="2.7.7.7"/>
    </reaction>
</comment>
<dbReference type="Proteomes" id="UP000647587">
    <property type="component" value="Unassembled WGS sequence"/>
</dbReference>
<dbReference type="Gene3D" id="1.10.150.870">
    <property type="match status" value="1"/>
</dbReference>
<dbReference type="InterPro" id="IPR040982">
    <property type="entry name" value="DNA_pol3_finger"/>
</dbReference>
<dbReference type="InterPro" id="IPR029460">
    <property type="entry name" value="DNAPol_HHH"/>
</dbReference>
<keyword evidence="7" id="KW-0239">DNA-directed DNA polymerase</keyword>
<keyword evidence="4" id="KW-0548">Nucleotidyltransferase</keyword>
<feature type="domain" description="PHP" evidence="10">
    <location>
        <begin position="19"/>
        <end position="174"/>
    </location>
</feature>
<evidence type="ECO:0000259" key="12">
    <source>
        <dbReference type="Pfam" id="PF14579"/>
    </source>
</evidence>
<dbReference type="PANTHER" id="PTHR32294:SF4">
    <property type="entry name" value="ERROR-PRONE DNA POLYMERASE"/>
    <property type="match status" value="1"/>
</dbReference>
<evidence type="ECO:0000256" key="1">
    <source>
        <dbReference type="ARBA" id="ARBA00012417"/>
    </source>
</evidence>
<evidence type="ECO:0000313" key="15">
    <source>
        <dbReference type="Proteomes" id="UP000647587"/>
    </source>
</evidence>
<keyword evidence="5" id="KW-0235">DNA replication</keyword>
<keyword evidence="3" id="KW-0808">Transferase</keyword>
<keyword evidence="15" id="KW-1185">Reference proteome</keyword>
<dbReference type="RefSeq" id="WP_189010105.1">
    <property type="nucleotide sequence ID" value="NZ_BMPP01000013.1"/>
</dbReference>
<evidence type="ECO:0000259" key="13">
    <source>
        <dbReference type="Pfam" id="PF17657"/>
    </source>
</evidence>
<dbReference type="InterPro" id="IPR004805">
    <property type="entry name" value="DnaE2/DnaE/PolC"/>
</dbReference>
<sequence length="1058" mass="116066">MAGQGARLAVPTLRVLLACQSYFSEGRSTVSPGRLVQRAANAGYTAVGLADWCSVAGVVELGEAARAAGLTAIVGVTLPVLFPAPPRSSVRFEAFPLVLLARDRQGYALLCELITAVRGQHPGGLPLVLLQEAGGRTREHLVCLTGGRAGFPTVLGEQREVVRATSYLRALRATFPCELYVQLYHGAAPNERRRLDYLRGLARDLELPVVAAPEVCMADASEYCLLDALTCARLGTDVQTPHPDRPRNDARHVGTPEEWGGLLPFPDGLLNAQRLADTCAFELLPKRLRSPEPKLKAFQTAQGALEERAFEAVASKYAPDGREAALARLRDELATVAQLDLAGFFLTAAEVTDYCREHGILAAGRGSAAGSVLCYLLGITLSDPIRHNLLFERFLHTGRTSMPDVDIDIASARRDQVLSWVEERWGLSGAGEAMVANRITYRMKSAIQDLGRALGLPPELRDRLSRALGRDYGHLRPHRAREAETVFTEVLGDAPVKEALLGLLERIEPRFVRHLAPHSGGVVLSSDPLTFYSPLTRSSGGIRMLTFDKDDVEKLGLIKLDLLGLRMLAALERAREEVLRLTNGWVPYGELPDDPRVWAEISSGDTMGLFQIESPAQVQMSARLQPKTMTQLAHQVALVRPGPIQSGTVHPYVRRARGEEPVPERPEPLQSILAPTHGTLMFQEQILRIAVHYAGYGWADADQFRSRLSKVEDEQELADLKAQFMAGAALTCGAFPWEAEEVFEMCAMFRGYGFAESHAHAFAQHSYASAYMRHHYPAAYFAAFLTEAPGMWPPGTIAQECRRRGVTLTSVCINRSGLSYRAETLRTIRVPLTAVEGVSEAKAREIVHERLTGGKFRSLEDAYDRLDLSRDLFETLVLAGALESVEPSRRKGLFRLTALVNARKAGTRALLTLDTESPELSGMSEAEELALDLQTKGLSETGRHPLDAHRARLRDLGCQALGGLKHGNTAWAAGVIVAKQRPPTARGFAFYVLEDRTARVQAIISPDLWEAHRVLLRDARALIVQGQVTRLERAVTIKVQRLSELPLRHAESTVEAAD</sequence>
<accession>A0ABQ2F1U8</accession>
<evidence type="ECO:0000256" key="2">
    <source>
        <dbReference type="ARBA" id="ARBA00022490"/>
    </source>
</evidence>
<dbReference type="Pfam" id="PF02811">
    <property type="entry name" value="PHP"/>
    <property type="match status" value="1"/>
</dbReference>
<dbReference type="Gene3D" id="3.20.20.140">
    <property type="entry name" value="Metal-dependent hydrolases"/>
    <property type="match status" value="1"/>
</dbReference>
<evidence type="ECO:0000256" key="3">
    <source>
        <dbReference type="ARBA" id="ARBA00022679"/>
    </source>
</evidence>
<evidence type="ECO:0000313" key="14">
    <source>
        <dbReference type="EMBL" id="GGK33319.1"/>
    </source>
</evidence>
<keyword evidence="6" id="KW-0227">DNA damage</keyword>
<dbReference type="NCBIfam" id="TIGR00594">
    <property type="entry name" value="polc"/>
    <property type="match status" value="1"/>
</dbReference>
<dbReference type="CDD" id="cd04485">
    <property type="entry name" value="DnaE_OBF"/>
    <property type="match status" value="1"/>
</dbReference>
<keyword evidence="8" id="KW-0234">DNA repair</keyword>
<evidence type="ECO:0000259" key="11">
    <source>
        <dbReference type="Pfam" id="PF07733"/>
    </source>
</evidence>
<dbReference type="InterPro" id="IPR004013">
    <property type="entry name" value="PHP_dom"/>
</dbReference>
<evidence type="ECO:0000259" key="10">
    <source>
        <dbReference type="Pfam" id="PF02811"/>
    </source>
</evidence>
<dbReference type="InterPro" id="IPR011708">
    <property type="entry name" value="DNA_pol3_alpha_NTPase_dom"/>
</dbReference>
<dbReference type="Pfam" id="PF14579">
    <property type="entry name" value="HHH_6"/>
    <property type="match status" value="1"/>
</dbReference>
<evidence type="ECO:0000256" key="5">
    <source>
        <dbReference type="ARBA" id="ARBA00022705"/>
    </source>
</evidence>
<name>A0ABQ2F1U8_9DEIO</name>
<dbReference type="EMBL" id="BMPP01000013">
    <property type="protein sequence ID" value="GGK33319.1"/>
    <property type="molecule type" value="Genomic_DNA"/>
</dbReference>
<feature type="domain" description="Bacterial DNA polymerase III alpha subunit NTPase" evidence="11">
    <location>
        <begin position="305"/>
        <end position="564"/>
    </location>
</feature>
<gene>
    <name evidence="14" type="primary">dnaE</name>
    <name evidence="14" type="ORF">GCM10008955_29190</name>
</gene>
<evidence type="ECO:0000256" key="6">
    <source>
        <dbReference type="ARBA" id="ARBA00022763"/>
    </source>
</evidence>
<dbReference type="Pfam" id="PF17657">
    <property type="entry name" value="DNA_pol3_finger"/>
    <property type="match status" value="1"/>
</dbReference>
<evidence type="ECO:0000256" key="4">
    <source>
        <dbReference type="ARBA" id="ARBA00022695"/>
    </source>
</evidence>
<reference evidence="15" key="1">
    <citation type="journal article" date="2019" name="Int. J. Syst. Evol. Microbiol.">
        <title>The Global Catalogue of Microorganisms (GCM) 10K type strain sequencing project: providing services to taxonomists for standard genome sequencing and annotation.</title>
        <authorList>
            <consortium name="The Broad Institute Genomics Platform"/>
            <consortium name="The Broad Institute Genome Sequencing Center for Infectious Disease"/>
            <person name="Wu L."/>
            <person name="Ma J."/>
        </authorList>
    </citation>
    <scope>NUCLEOTIDE SEQUENCE [LARGE SCALE GENOMIC DNA]</scope>
    <source>
        <strain evidence="15">JCM 30331</strain>
    </source>
</reference>
<evidence type="ECO:0000256" key="8">
    <source>
        <dbReference type="ARBA" id="ARBA00023204"/>
    </source>
</evidence>
<proteinExistence type="predicted"/>
<dbReference type="Pfam" id="PF07733">
    <property type="entry name" value="DNA_pol3_alpha"/>
    <property type="match status" value="1"/>
</dbReference>
<evidence type="ECO:0000256" key="7">
    <source>
        <dbReference type="ARBA" id="ARBA00022932"/>
    </source>
</evidence>